<evidence type="ECO:0000313" key="2">
    <source>
        <dbReference type="Proteomes" id="UP000198510"/>
    </source>
</evidence>
<accession>A0A1G8XGC6</accession>
<organism evidence="1 2">
    <name type="scientific">Catalinimonas alkaloidigena</name>
    <dbReference type="NCBI Taxonomy" id="1075417"/>
    <lineage>
        <taxon>Bacteria</taxon>
        <taxon>Pseudomonadati</taxon>
        <taxon>Bacteroidota</taxon>
        <taxon>Cytophagia</taxon>
        <taxon>Cytophagales</taxon>
        <taxon>Catalimonadaceae</taxon>
        <taxon>Catalinimonas</taxon>
    </lineage>
</organism>
<dbReference type="EMBL" id="FNFO01000001">
    <property type="protein sequence ID" value="SDJ89447.1"/>
    <property type="molecule type" value="Genomic_DNA"/>
</dbReference>
<protein>
    <submittedName>
        <fullName evidence="1">Uncharacterized protein</fullName>
    </submittedName>
</protein>
<name>A0A1G8XGC6_9BACT</name>
<evidence type="ECO:0000313" key="1">
    <source>
        <dbReference type="EMBL" id="SDJ89447.1"/>
    </source>
</evidence>
<keyword evidence="2" id="KW-1185">Reference proteome</keyword>
<reference evidence="1 2" key="1">
    <citation type="submission" date="2016-10" db="EMBL/GenBank/DDBJ databases">
        <authorList>
            <person name="de Groot N.N."/>
        </authorList>
    </citation>
    <scope>NUCLEOTIDE SEQUENCE [LARGE SCALE GENOMIC DNA]</scope>
    <source>
        <strain evidence="1 2">DSM 25186</strain>
    </source>
</reference>
<dbReference type="STRING" id="1075417.SAMN05421823_101355"/>
<proteinExistence type="predicted"/>
<gene>
    <name evidence="1" type="ORF">SAMN05421823_101355</name>
</gene>
<dbReference type="Proteomes" id="UP000198510">
    <property type="component" value="Unassembled WGS sequence"/>
</dbReference>
<sequence>MPHQDVSFQVTFQQKIRHLKEQIRTIRRRAVPIFVHRRRDVLLQELHTLQRYPLPASHPALHRLYWDVAGTPQPTGRDWQRWQTEFVPLLEHLFAVTSEQLQELERETPPAPTLEPVLV</sequence>
<dbReference type="AlphaFoldDB" id="A0A1G8XGC6"/>